<dbReference type="SMART" id="SM01100">
    <property type="entry name" value="CRAL_TRIO_N"/>
    <property type="match status" value="1"/>
</dbReference>
<dbReference type="SUPFAM" id="SSF46938">
    <property type="entry name" value="CRAL/TRIO N-terminal domain"/>
    <property type="match status" value="1"/>
</dbReference>
<dbReference type="Pfam" id="PF03765">
    <property type="entry name" value="CRAL_TRIO_N"/>
    <property type="match status" value="1"/>
</dbReference>
<dbReference type="SMART" id="SM00516">
    <property type="entry name" value="SEC14"/>
    <property type="match status" value="1"/>
</dbReference>
<keyword evidence="2" id="KW-0812">Transmembrane</keyword>
<evidence type="ECO:0000313" key="5">
    <source>
        <dbReference type="Proteomes" id="UP000673691"/>
    </source>
</evidence>
<feature type="compositionally biased region" description="Basic and acidic residues" evidence="1">
    <location>
        <begin position="254"/>
        <end position="263"/>
    </location>
</feature>
<proteinExistence type="predicted"/>
<keyword evidence="2" id="KW-1133">Transmembrane helix</keyword>
<dbReference type="AlphaFoldDB" id="A0A8H8DIB2"/>
<evidence type="ECO:0000256" key="2">
    <source>
        <dbReference type="SAM" id="Phobius"/>
    </source>
</evidence>
<reference evidence="4 5" key="1">
    <citation type="journal article" name="Sci. Rep.">
        <title>Genome-scale phylogenetic analyses confirm Olpidium as the closest living zoosporic fungus to the non-flagellated, terrestrial fungi.</title>
        <authorList>
            <person name="Chang Y."/>
            <person name="Rochon D."/>
            <person name="Sekimoto S."/>
            <person name="Wang Y."/>
            <person name="Chovatia M."/>
            <person name="Sandor L."/>
            <person name="Salamov A."/>
            <person name="Grigoriev I.V."/>
            <person name="Stajich J.E."/>
            <person name="Spatafora J.W."/>
        </authorList>
    </citation>
    <scope>NUCLEOTIDE SEQUENCE [LARGE SCALE GENOMIC DNA]</scope>
    <source>
        <strain evidence="4">S191</strain>
    </source>
</reference>
<dbReference type="InterPro" id="IPR036273">
    <property type="entry name" value="CRAL/TRIO_N_dom_sf"/>
</dbReference>
<dbReference type="SUPFAM" id="SSF52087">
    <property type="entry name" value="CRAL/TRIO domain"/>
    <property type="match status" value="1"/>
</dbReference>
<accession>A0A8H8DIB2</accession>
<dbReference type="CDD" id="cd00170">
    <property type="entry name" value="SEC14"/>
    <property type="match status" value="1"/>
</dbReference>
<feature type="region of interest" description="Disordered" evidence="1">
    <location>
        <begin position="241"/>
        <end position="263"/>
    </location>
</feature>
<dbReference type="Proteomes" id="UP000673691">
    <property type="component" value="Unassembled WGS sequence"/>
</dbReference>
<evidence type="ECO:0000259" key="3">
    <source>
        <dbReference type="PROSITE" id="PS50191"/>
    </source>
</evidence>
<dbReference type="PROSITE" id="PS50191">
    <property type="entry name" value="CRAL_TRIO"/>
    <property type="match status" value="1"/>
</dbReference>
<dbReference type="PANTHER" id="PTHR45824">
    <property type="entry name" value="GH16843P"/>
    <property type="match status" value="1"/>
</dbReference>
<keyword evidence="5" id="KW-1185">Reference proteome</keyword>
<dbReference type="InterPro" id="IPR052578">
    <property type="entry name" value="PI_Transfer_CRAL-TRIO"/>
</dbReference>
<feature type="domain" description="CRAL-TRIO" evidence="3">
    <location>
        <begin position="121"/>
        <end position="255"/>
    </location>
</feature>
<dbReference type="GO" id="GO:0008526">
    <property type="term" value="F:phosphatidylinositol transfer activity"/>
    <property type="evidence" value="ECO:0007669"/>
    <property type="project" value="TreeGrafter"/>
</dbReference>
<name>A0A8H8DIB2_9FUNG</name>
<feature type="transmembrane region" description="Helical" evidence="2">
    <location>
        <begin position="184"/>
        <end position="206"/>
    </location>
</feature>
<gene>
    <name evidence="4" type="ORF">BJ554DRAFT_215</name>
</gene>
<dbReference type="EMBL" id="JAEFCI010006927">
    <property type="protein sequence ID" value="KAG5459383.1"/>
    <property type="molecule type" value="Genomic_DNA"/>
</dbReference>
<dbReference type="OrthoDB" id="75724at2759"/>
<dbReference type="InterPro" id="IPR036865">
    <property type="entry name" value="CRAL-TRIO_dom_sf"/>
</dbReference>
<evidence type="ECO:0000313" key="4">
    <source>
        <dbReference type="EMBL" id="KAG5459383.1"/>
    </source>
</evidence>
<dbReference type="PANTHER" id="PTHR45824:SF29">
    <property type="entry name" value="GH16843P"/>
    <property type="match status" value="1"/>
</dbReference>
<dbReference type="Pfam" id="PF00650">
    <property type="entry name" value="CRAL_TRIO"/>
    <property type="match status" value="1"/>
</dbReference>
<organism evidence="4 5">
    <name type="scientific">Olpidium bornovanus</name>
    <dbReference type="NCBI Taxonomy" id="278681"/>
    <lineage>
        <taxon>Eukaryota</taxon>
        <taxon>Fungi</taxon>
        <taxon>Fungi incertae sedis</taxon>
        <taxon>Olpidiomycota</taxon>
        <taxon>Olpidiomycotina</taxon>
        <taxon>Olpidiomycetes</taxon>
        <taxon>Olpidiales</taxon>
        <taxon>Olpidiaceae</taxon>
        <taxon>Olpidium</taxon>
    </lineage>
</organism>
<dbReference type="InterPro" id="IPR001251">
    <property type="entry name" value="CRAL-TRIO_dom"/>
</dbReference>
<dbReference type="InterPro" id="IPR011074">
    <property type="entry name" value="CRAL/TRIO_N_dom"/>
</dbReference>
<feature type="non-terminal residue" evidence="4">
    <location>
        <position position="263"/>
    </location>
</feature>
<dbReference type="Gene3D" id="3.40.525.10">
    <property type="entry name" value="CRAL-TRIO lipid binding domain"/>
    <property type="match status" value="2"/>
</dbReference>
<sequence>MLPAPTATAVPIFTPRPDCDAWAPPPLTDAEERQLAALRARTGPLLARLMAKAASARARDCDLDRDHEHLEKFCDDACLVRYLRAARWVAAAAEKRLENTLRWRMEYRPHEIRPEDIEPETHDRQVRFLLFNLETATRCFGKRAAEKLVLVVDLDNWTLRTAPSLVISKQILDILAQHYPERLAAAYIVNAPWLFFTFYKVIYPFIDHLTKQKGRRDAGRLSLLLRPYIVVCFVDMKRLNSSAPPQTEPDADGEERSEAGAAQ</sequence>
<evidence type="ECO:0000256" key="1">
    <source>
        <dbReference type="SAM" id="MobiDB-lite"/>
    </source>
</evidence>
<keyword evidence="2" id="KW-0472">Membrane</keyword>
<protein>
    <submittedName>
        <fullName evidence="4">CRAL-TRIO domain-containing protein</fullName>
    </submittedName>
</protein>
<comment type="caution">
    <text evidence="4">The sequence shown here is derived from an EMBL/GenBank/DDBJ whole genome shotgun (WGS) entry which is preliminary data.</text>
</comment>